<dbReference type="Proteomes" id="UP000032749">
    <property type="component" value="Chromosome"/>
</dbReference>
<dbReference type="CDD" id="cd06171">
    <property type="entry name" value="Sigma70_r4"/>
    <property type="match status" value="1"/>
</dbReference>
<dbReference type="SUPFAM" id="SSF88659">
    <property type="entry name" value="Sigma3 and sigma4 domains of RNA polymerase sigma factors"/>
    <property type="match status" value="1"/>
</dbReference>
<dbReference type="AlphaFoldDB" id="R4YTA0"/>
<evidence type="ECO:0000256" key="1">
    <source>
        <dbReference type="ARBA" id="ARBA00023163"/>
    </source>
</evidence>
<feature type="domain" description="HTH HARE-type" evidence="2">
    <location>
        <begin position="131"/>
        <end position="209"/>
    </location>
</feature>
<dbReference type="Gene3D" id="1.10.10.10">
    <property type="entry name" value="Winged helix-like DNA-binding domain superfamily/Winged helix DNA-binding domain"/>
    <property type="match status" value="1"/>
</dbReference>
<dbReference type="PROSITE" id="PS00716">
    <property type="entry name" value="SIGMA70_2"/>
    <property type="match status" value="1"/>
</dbReference>
<keyword evidence="4" id="KW-1185">Reference proteome</keyword>
<evidence type="ECO:0000313" key="4">
    <source>
        <dbReference type="Proteomes" id="UP000032749"/>
    </source>
</evidence>
<dbReference type="PRINTS" id="PR00046">
    <property type="entry name" value="SIGMA70FCT"/>
</dbReference>
<dbReference type="Pfam" id="PF04545">
    <property type="entry name" value="Sigma70_r4"/>
    <property type="match status" value="1"/>
</dbReference>
<dbReference type="InterPro" id="IPR007759">
    <property type="entry name" value="Asxl_HARE-HTH"/>
</dbReference>
<dbReference type="Gene3D" id="1.10.150.20">
    <property type="entry name" value="5' to 3' exonuclease, C-terminal subdomain"/>
    <property type="match status" value="1"/>
</dbReference>
<dbReference type="STRING" id="698738.OLEAN_C26470"/>
<dbReference type="HOGENOM" id="CLU_311428_0_0_6"/>
<dbReference type="GO" id="GO:0003700">
    <property type="term" value="F:DNA-binding transcription factor activity"/>
    <property type="evidence" value="ECO:0007669"/>
    <property type="project" value="InterPro"/>
</dbReference>
<keyword evidence="1" id="KW-0804">Transcription</keyword>
<dbReference type="InterPro" id="IPR011260">
    <property type="entry name" value="RNAP_asu_C"/>
</dbReference>
<evidence type="ECO:0000313" key="3">
    <source>
        <dbReference type="EMBL" id="CCK76823.1"/>
    </source>
</evidence>
<dbReference type="KEGG" id="oai:OLEAN_C26470"/>
<reference evidence="3 4" key="1">
    <citation type="journal article" date="2013" name="Nat. Commun.">
        <title>Genome sequence and functional genomic analysis of the oil-degrading bacterium Oleispira antarctica.</title>
        <authorList>
            <person name="Kube M."/>
            <person name="Chernikova T.N."/>
            <person name="Al-Ramahi Y."/>
            <person name="Beloqui A."/>
            <person name="Lopez-Cortez N."/>
            <person name="Guazzaroni M.E."/>
            <person name="Heipieper H.J."/>
            <person name="Klages S."/>
            <person name="Kotsyurbenko O.R."/>
            <person name="Langer I."/>
            <person name="Nechitaylo T.Y."/>
            <person name="Lunsdorf H."/>
            <person name="Fernandez M."/>
            <person name="Juarez S."/>
            <person name="Ciordia S."/>
            <person name="Singer A."/>
            <person name="Kagan O."/>
            <person name="Egorova O."/>
            <person name="Petit P.A."/>
            <person name="Stogios P."/>
            <person name="Kim Y."/>
            <person name="Tchigvintsev A."/>
            <person name="Flick R."/>
            <person name="Denaro R."/>
            <person name="Genovese M."/>
            <person name="Albar J.P."/>
            <person name="Reva O.N."/>
            <person name="Martinez-Gomariz M."/>
            <person name="Tran H."/>
            <person name="Ferrer M."/>
            <person name="Savchenko A."/>
            <person name="Yakunin A.F."/>
            <person name="Yakimov M.M."/>
            <person name="Golyshina O.V."/>
            <person name="Reinhardt R."/>
            <person name="Golyshin P.N."/>
        </authorList>
    </citation>
    <scope>NUCLEOTIDE SEQUENCE [LARGE SCALE GENOMIC DNA]</scope>
</reference>
<dbReference type="InterPro" id="IPR050239">
    <property type="entry name" value="Sigma-70_RNA_pol_init_factors"/>
</dbReference>
<name>R4YTA0_OLEAN</name>
<evidence type="ECO:0000259" key="2">
    <source>
        <dbReference type="PROSITE" id="PS51913"/>
    </source>
</evidence>
<dbReference type="EMBL" id="FO203512">
    <property type="protein sequence ID" value="CCK76823.1"/>
    <property type="molecule type" value="Genomic_DNA"/>
</dbReference>
<accession>R4YTA0</accession>
<dbReference type="PROSITE" id="PS51913">
    <property type="entry name" value="HTH_HARE"/>
    <property type="match status" value="1"/>
</dbReference>
<proteinExistence type="predicted"/>
<dbReference type="OrthoDB" id="7052271at2"/>
<dbReference type="PANTHER" id="PTHR30603:SF47">
    <property type="entry name" value="RNA POLYMERASE SIGMA FACTOR SIGD, CHLOROPLASTIC"/>
    <property type="match status" value="1"/>
</dbReference>
<organism evidence="3 4">
    <name type="scientific">Oleispira antarctica RB-8</name>
    <dbReference type="NCBI Taxonomy" id="698738"/>
    <lineage>
        <taxon>Bacteria</taxon>
        <taxon>Pseudomonadati</taxon>
        <taxon>Pseudomonadota</taxon>
        <taxon>Gammaproteobacteria</taxon>
        <taxon>Oceanospirillales</taxon>
        <taxon>Oceanospirillaceae</taxon>
        <taxon>Oleispira</taxon>
    </lineage>
</organism>
<dbReference type="GO" id="GO:0006352">
    <property type="term" value="P:DNA-templated transcription initiation"/>
    <property type="evidence" value="ECO:0007669"/>
    <property type="project" value="InterPro"/>
</dbReference>
<dbReference type="SUPFAM" id="SSF47789">
    <property type="entry name" value="C-terminal domain of RNA polymerase alpha subunit"/>
    <property type="match status" value="1"/>
</dbReference>
<sequence>MSAIKLYFCQFHEDEPTTIRVHRDLMTLMDEWEQCDQASVVGLVHVGFVRPKVQKIPPILKYKGQVLSTSAAKWALPLDYRCSHSVVFELDVSNKKIPIHLVVEGFGYQAEEPGGMAIIEQSLISSSNTEMTIVNAALVILKDTKKPLNKEEIYANIVEQELYQFGAKKPVSVLGVELNRYCGGTDYSNPAEEPLFGKTHDGKFYSLDNAPRDYEDWLVDLEYEEPELLTELIPYGISNEQSYLSSAHKLERRCRDKIDMFRYQVMYRRIDSNNIEEFLKILPESIRRVDLSLLGLTVRILNVLKLQSISCLADLDGISLGSMMRWPNFGRKSANDIHNIISSEIEVLMDQVSMVSMELGVIESNSEVVVEEGEDYVIEKISAKPLKEHFENALSQLKEKHREVIEHRTGYHGRTKTLEEVGCLIGVTRERVRQIQKKYVEKIIEREFWDDCIAIKIGQMLIDRNEPLYLEMLEVEDKWFAGFMGNYSNLAAIIEMFSEAEIRIIKINGANIVTRIKKDDWETGISQFRISLKDKAADGNWTRSDINMTFKSFLTGYGAEELLSLLWDQFSDSLQFSGESDENKLLGFGRTAEAAVRAVLVQAEKPLHYSEIAMRASAILGKAVDERRAHGAAPTQGGLLYGRGVYGLAHFNPVSERMCKNIILVVVQKIYDGPLNKQWHCNEIIAQLKAQFPALPGELDHYVLNIILGDSEKLVYLNRMVWARADSEQKIGDRIDMADAYVKILEDAGGPLKGSELRQRLQNIRGLGDTVQLQPNEYMLQIGPDFWGLLERDVKGSQESIAKTLDALYLYLKKERRGIHVTEVDAFLNANDLSENSPVPYALLNLSQRDDRFHLAKAMFLGLTEWDGSMGRLNFSQGIRKVLADMGVPMGIAEITVKLEEVVGLRLDQPISNLLITQGGVYNPQTKKWFRKIESPSSDLSLD</sequence>
<dbReference type="InterPro" id="IPR036388">
    <property type="entry name" value="WH-like_DNA-bd_sf"/>
</dbReference>
<dbReference type="Pfam" id="PF03118">
    <property type="entry name" value="RNA_pol_A_CTD"/>
    <property type="match status" value="1"/>
</dbReference>
<dbReference type="PANTHER" id="PTHR30603">
    <property type="entry name" value="RNA POLYMERASE SIGMA FACTOR RPO"/>
    <property type="match status" value="1"/>
</dbReference>
<dbReference type="InterPro" id="IPR013324">
    <property type="entry name" value="RNA_pol_sigma_r3/r4-like"/>
</dbReference>
<dbReference type="InterPro" id="IPR000943">
    <property type="entry name" value="RNA_pol_sigma70"/>
</dbReference>
<dbReference type="GO" id="GO:0003899">
    <property type="term" value="F:DNA-directed RNA polymerase activity"/>
    <property type="evidence" value="ECO:0007669"/>
    <property type="project" value="InterPro"/>
</dbReference>
<dbReference type="GO" id="GO:0003677">
    <property type="term" value="F:DNA binding"/>
    <property type="evidence" value="ECO:0007669"/>
    <property type="project" value="InterPro"/>
</dbReference>
<protein>
    <submittedName>
        <fullName evidence="3">Probable RNA polymerase sigma factor</fullName>
    </submittedName>
</protein>
<gene>
    <name evidence="3" type="ORF">OLEAN_C26470</name>
</gene>
<dbReference type="InterPro" id="IPR007630">
    <property type="entry name" value="RNA_pol_sigma70_r4"/>
</dbReference>